<accession>X6LYM6</accession>
<protein>
    <submittedName>
        <fullName evidence="2">Uncharacterized protein</fullName>
    </submittedName>
</protein>
<gene>
    <name evidence="2" type="ORF">RFI_30370</name>
</gene>
<evidence type="ECO:0000256" key="1">
    <source>
        <dbReference type="SAM" id="MobiDB-lite"/>
    </source>
</evidence>
<comment type="caution">
    <text evidence="2">The sequence shown here is derived from an EMBL/GenBank/DDBJ whole genome shotgun (WGS) entry which is preliminary data.</text>
</comment>
<name>X6LYM6_RETFI</name>
<dbReference type="Proteomes" id="UP000023152">
    <property type="component" value="Unassembled WGS sequence"/>
</dbReference>
<dbReference type="AlphaFoldDB" id="X6LYM6"/>
<feature type="region of interest" description="Disordered" evidence="1">
    <location>
        <begin position="86"/>
        <end position="107"/>
    </location>
</feature>
<organism evidence="2 3">
    <name type="scientific">Reticulomyxa filosa</name>
    <dbReference type="NCBI Taxonomy" id="46433"/>
    <lineage>
        <taxon>Eukaryota</taxon>
        <taxon>Sar</taxon>
        <taxon>Rhizaria</taxon>
        <taxon>Retaria</taxon>
        <taxon>Foraminifera</taxon>
        <taxon>Monothalamids</taxon>
        <taxon>Reticulomyxidae</taxon>
        <taxon>Reticulomyxa</taxon>
    </lineage>
</organism>
<dbReference type="EMBL" id="ASPP01026591">
    <property type="protein sequence ID" value="ETO07023.1"/>
    <property type="molecule type" value="Genomic_DNA"/>
</dbReference>
<sequence>MYCSQAKVKFFKKVNINVYEIMFSKKDYNVFRSQSELKPNGQSSEGISETKFSPIDKVVKAVPPADKGRTAETNDRSKKEKIADLAGHEPSVHNQHNSNKPRNRTRDRIMNETMNETMNKTIDKTINNPTTQPSDANEKDIMDDPLKRKQNSKQQKVEFPEELKGIQKKQRIMTREISRAVAGKQGLLSSQPYKKQPPKVIKSTISLQDRKDYFQLFQKQYRTHQTLTEEEKQKWEELRNKVEAEQDKCNKFQKWFYLKEFKEPNELSESKIWRRQNIPKGQMKYRFISSDRLFLLIRWMKHHRQLLKSTYPQNYRHVINVSREDWYNADSSPAFDESKRSCDNSHKSLFEFLGFLSPTTSPKDDNKRIPQWQLFEEHKNKTSVGDLQVHLPQCITVFYPTVNEYVETSHVDNELPHLVHIPLPCVTQDEHVHTLLDSVESKQQRIDVIMSSTVVNTLCDITSEGKWTRSFVLPWKVVHTKHSNRRVLLFGKPVVKEFWNSRTANAKYHKRAMRANFAMNHLKQQRGQHDNWNAFLQQQCAAFNTDPALEYSLWNLMNRFNILIRFRNHGMNKA</sequence>
<reference evidence="2 3" key="1">
    <citation type="journal article" date="2013" name="Curr. Biol.">
        <title>The Genome of the Foraminiferan Reticulomyxa filosa.</title>
        <authorList>
            <person name="Glockner G."/>
            <person name="Hulsmann N."/>
            <person name="Schleicher M."/>
            <person name="Noegel A.A."/>
            <person name="Eichinger L."/>
            <person name="Gallinger C."/>
            <person name="Pawlowski J."/>
            <person name="Sierra R."/>
            <person name="Euteneuer U."/>
            <person name="Pillet L."/>
            <person name="Moustafa A."/>
            <person name="Platzer M."/>
            <person name="Groth M."/>
            <person name="Szafranski K."/>
            <person name="Schliwa M."/>
        </authorList>
    </citation>
    <scope>NUCLEOTIDE SEQUENCE [LARGE SCALE GENOMIC DNA]</scope>
</reference>
<evidence type="ECO:0000313" key="2">
    <source>
        <dbReference type="EMBL" id="ETO07023.1"/>
    </source>
</evidence>
<evidence type="ECO:0000313" key="3">
    <source>
        <dbReference type="Proteomes" id="UP000023152"/>
    </source>
</evidence>
<keyword evidence="3" id="KW-1185">Reference proteome</keyword>
<proteinExistence type="predicted"/>